<organism evidence="1">
    <name type="scientific">viral metagenome</name>
    <dbReference type="NCBI Taxonomy" id="1070528"/>
    <lineage>
        <taxon>unclassified sequences</taxon>
        <taxon>metagenomes</taxon>
        <taxon>organismal metagenomes</taxon>
    </lineage>
</organism>
<accession>A0A6C0EFL5</accession>
<name>A0A6C0EFL5_9ZZZZ</name>
<protein>
    <submittedName>
        <fullName evidence="1">Uncharacterized protein</fullName>
    </submittedName>
</protein>
<dbReference type="EMBL" id="MN739815">
    <property type="protein sequence ID" value="QHT27200.1"/>
    <property type="molecule type" value="Genomic_DNA"/>
</dbReference>
<evidence type="ECO:0000313" key="1">
    <source>
        <dbReference type="EMBL" id="QHT27200.1"/>
    </source>
</evidence>
<sequence>MSSTRLVLTNFPNDETKNKNKYELFEKDFIPQEGVPYFIYYNWNGKTPNNVIDNKNINLIKHIFGFAKASKGNHSISDTQKNNINNDEKFNKSFTNKRTAEIDLMYEKLSNIILSMLHDITWNTFKEEVYYDQQKLSFKSNDKYVLSSLDWEEFIPLINKVKDIFEIVYTKIINDKYNIKYSSIEVEQAVEKVKLETDQMIGKKMNKKK</sequence>
<reference evidence="1" key="1">
    <citation type="journal article" date="2020" name="Nature">
        <title>Giant virus diversity and host interactions through global metagenomics.</title>
        <authorList>
            <person name="Schulz F."/>
            <person name="Roux S."/>
            <person name="Paez-Espino D."/>
            <person name="Jungbluth S."/>
            <person name="Walsh D.A."/>
            <person name="Denef V.J."/>
            <person name="McMahon K.D."/>
            <person name="Konstantinidis K.T."/>
            <person name="Eloe-Fadrosh E.A."/>
            <person name="Kyrpides N.C."/>
            <person name="Woyke T."/>
        </authorList>
    </citation>
    <scope>NUCLEOTIDE SEQUENCE</scope>
    <source>
        <strain evidence="1">GVMAG-M-3300023179-2</strain>
    </source>
</reference>
<proteinExistence type="predicted"/>
<dbReference type="AlphaFoldDB" id="A0A6C0EFL5"/>